<dbReference type="Proteomes" id="UP000325440">
    <property type="component" value="Unassembled WGS sequence"/>
</dbReference>
<evidence type="ECO:0000313" key="2">
    <source>
        <dbReference type="EMBL" id="VVC35289.1"/>
    </source>
</evidence>
<feature type="transmembrane region" description="Helical" evidence="1">
    <location>
        <begin position="176"/>
        <end position="202"/>
    </location>
</feature>
<evidence type="ECO:0000256" key="1">
    <source>
        <dbReference type="SAM" id="Phobius"/>
    </source>
</evidence>
<evidence type="ECO:0000313" key="3">
    <source>
        <dbReference type="Proteomes" id="UP000325440"/>
    </source>
</evidence>
<reference evidence="2 3" key="1">
    <citation type="submission" date="2019-08" db="EMBL/GenBank/DDBJ databases">
        <authorList>
            <person name="Alioto T."/>
            <person name="Alioto T."/>
            <person name="Gomez Garrido J."/>
        </authorList>
    </citation>
    <scope>NUCLEOTIDE SEQUENCE [LARGE SCALE GENOMIC DNA]</scope>
</reference>
<dbReference type="InterPro" id="IPR036770">
    <property type="entry name" value="Ankyrin_rpt-contain_sf"/>
</dbReference>
<name>A0A5E4MUS0_9HEMI</name>
<dbReference type="SUPFAM" id="SSF48403">
    <property type="entry name" value="Ankyrin repeat"/>
    <property type="match status" value="1"/>
</dbReference>
<feature type="transmembrane region" description="Helical" evidence="1">
    <location>
        <begin position="214"/>
        <end position="233"/>
    </location>
</feature>
<dbReference type="EMBL" id="CABPRJ010001272">
    <property type="protein sequence ID" value="VVC35289.1"/>
    <property type="molecule type" value="Genomic_DNA"/>
</dbReference>
<dbReference type="AlphaFoldDB" id="A0A5E4MUS0"/>
<feature type="non-terminal residue" evidence="2">
    <location>
        <position position="1"/>
    </location>
</feature>
<sequence>IGKELHSNSINNYIQYIEELKNYLAKNKEIVIDKAIFQAVMQIRKGEMKVSQEAIHYLLSHCIKNRSVNTEDKTLSFKEVINCLKEAMGAKGYFHDSNLNKLLNDQDKDGISLLHKAVLENNTDAIKTLLANDVNSLAISKDNKTPFTLDGISLSAKSALLDGMSEQSKRYKENTLVNSSIAFATGFFSTVGVGTAMCLVLGDGASSCRTAVAIGMSLALLVGGVALLAVYSFSPDYKQAKAIDTFLFSKEASLEATGTTHV</sequence>
<protein>
    <submittedName>
        <fullName evidence="2">Ankyrin repeat-containing domain</fullName>
    </submittedName>
</protein>
<organism evidence="2 3">
    <name type="scientific">Cinara cedri</name>
    <dbReference type="NCBI Taxonomy" id="506608"/>
    <lineage>
        <taxon>Eukaryota</taxon>
        <taxon>Metazoa</taxon>
        <taxon>Ecdysozoa</taxon>
        <taxon>Arthropoda</taxon>
        <taxon>Hexapoda</taxon>
        <taxon>Insecta</taxon>
        <taxon>Pterygota</taxon>
        <taxon>Neoptera</taxon>
        <taxon>Paraneoptera</taxon>
        <taxon>Hemiptera</taxon>
        <taxon>Sternorrhyncha</taxon>
        <taxon>Aphidomorpha</taxon>
        <taxon>Aphidoidea</taxon>
        <taxon>Aphididae</taxon>
        <taxon>Lachninae</taxon>
        <taxon>Cinara</taxon>
    </lineage>
</organism>
<accession>A0A5E4MUS0</accession>
<dbReference type="Gene3D" id="1.25.40.20">
    <property type="entry name" value="Ankyrin repeat-containing domain"/>
    <property type="match status" value="1"/>
</dbReference>
<feature type="non-terminal residue" evidence="2">
    <location>
        <position position="262"/>
    </location>
</feature>
<keyword evidence="1" id="KW-1133">Transmembrane helix</keyword>
<dbReference type="OrthoDB" id="341259at2759"/>
<keyword evidence="1" id="KW-0472">Membrane</keyword>
<proteinExistence type="predicted"/>
<keyword evidence="3" id="KW-1185">Reference proteome</keyword>
<gene>
    <name evidence="2" type="ORF">CINCED_3A017375</name>
</gene>
<keyword evidence="1" id="KW-0812">Transmembrane</keyword>